<organism evidence="2 3">
    <name type="scientific">Listeria immobilis</name>
    <dbReference type="NCBI Taxonomy" id="2713502"/>
    <lineage>
        <taxon>Bacteria</taxon>
        <taxon>Bacillati</taxon>
        <taxon>Bacillota</taxon>
        <taxon>Bacilli</taxon>
        <taxon>Bacillales</taxon>
        <taxon>Listeriaceae</taxon>
        <taxon>Listeria</taxon>
    </lineage>
</organism>
<evidence type="ECO:0000259" key="1">
    <source>
        <dbReference type="Pfam" id="PF21847"/>
    </source>
</evidence>
<proteinExistence type="predicted"/>
<evidence type="ECO:0000313" key="2">
    <source>
        <dbReference type="EMBL" id="MBC1509464.1"/>
    </source>
</evidence>
<dbReference type="RefSeq" id="WP_185362995.1">
    <property type="nucleotide sequence ID" value="NZ_JAASTU010000004.1"/>
</dbReference>
<comment type="caution">
    <text evidence="2">The sequence shown here is derived from an EMBL/GenBank/DDBJ whole genome shotgun (WGS) entry which is preliminary data.</text>
</comment>
<sequence length="50" mass="5749">MKNGKKLTRNQTEMIKGAGLNPENWLVVKNLNNTMEIIHRETGNKRVISK</sequence>
<dbReference type="Proteomes" id="UP000587800">
    <property type="component" value="Unassembled WGS sequence"/>
</dbReference>
<evidence type="ECO:0000313" key="3">
    <source>
        <dbReference type="Proteomes" id="UP000587800"/>
    </source>
</evidence>
<dbReference type="InterPro" id="IPR054201">
    <property type="entry name" value="DUF6906"/>
</dbReference>
<protein>
    <recommendedName>
        <fullName evidence="1">DUF6906 domain-containing protein</fullName>
    </recommendedName>
</protein>
<name>A0ABR6SUV4_9LIST</name>
<reference evidence="2 3" key="1">
    <citation type="submission" date="2020-03" db="EMBL/GenBank/DDBJ databases">
        <title>Soil Listeria distribution.</title>
        <authorList>
            <person name="Liao J."/>
            <person name="Wiedmann M."/>
        </authorList>
    </citation>
    <scope>NUCLEOTIDE SEQUENCE [LARGE SCALE GENOMIC DNA]</scope>
    <source>
        <strain evidence="2 3">FSL L7-1515</strain>
    </source>
</reference>
<dbReference type="Pfam" id="PF21847">
    <property type="entry name" value="DUF6906"/>
    <property type="match status" value="1"/>
</dbReference>
<keyword evidence="3" id="KW-1185">Reference proteome</keyword>
<dbReference type="EMBL" id="JAASUB010000006">
    <property type="protein sequence ID" value="MBC1509464.1"/>
    <property type="molecule type" value="Genomic_DNA"/>
</dbReference>
<feature type="domain" description="DUF6906" evidence="1">
    <location>
        <begin position="1"/>
        <end position="50"/>
    </location>
</feature>
<accession>A0ABR6SUV4</accession>
<gene>
    <name evidence="2" type="ORF">HCJ59_06100</name>
</gene>